<feature type="binding site" evidence="5">
    <location>
        <position position="332"/>
    </location>
    <ligand>
        <name>Fe cation</name>
        <dbReference type="ChEBI" id="CHEBI:24875"/>
        <note>catalytic</note>
    </ligand>
</feature>
<evidence type="ECO:0000313" key="6">
    <source>
        <dbReference type="EMBL" id="PIN26288.1"/>
    </source>
</evidence>
<dbReference type="STRING" id="429701.A0A2G9I958"/>
<sequence length="587" mass="65845">METLSSSLLPKNTPSLDIPLSRTILNRNPQIKFTANSSFSQPLKKLIKQKFAVQTLTSPRETIVQERKRRTKTSLHEKIYMPLEDLFSRFSRHSSLPQFVDPKQVLSGNFAPVDELPPTACDIVEGSLPLCLDGAYIQNGPNPQFMPRSPFHIADGDGMLHSIKISQGKATFSSRFVRTYKYLLEHELGYPVFPNPVAALAYTKLTAHMVITIARVLTGQLKLLINGFGTANTSLALFGGHLFALIESDLPYAMKITSDGDIITIGRHDLHCRKGFMDMMTAHPKIDPDTGEAFAFRNFAVPPFMTYFRIDSNGRKQKEVPIFSLKRASFSHDFAVTKNFAIFPDTQIVVNPLEVIRGRSMMRVDLHKTPRLGVLPRYAVDESDMYWIDVPGLNVLHVVNAWEEDDGNRIVIMATNLFGIEHALEAIELTQSSMERIVIDVKEKIVTRYPVSNRNLDFGVINPKYGQKKTRYIYAADLEGMPKMAGVVKLDLSLSPADCTVACHMYGPGCYGSEPIFVAREPNNPAADEDDGYLLSYVYNENTQESKFLVMDAKSPTLEIVAAVKLPRRVPHGFHSIFVKESDLQKL</sequence>
<dbReference type="GO" id="GO:0016121">
    <property type="term" value="P:carotene catabolic process"/>
    <property type="evidence" value="ECO:0007669"/>
    <property type="project" value="TreeGrafter"/>
</dbReference>
<feature type="binding site" evidence="5">
    <location>
        <position position="575"/>
    </location>
    <ligand>
        <name>Fe cation</name>
        <dbReference type="ChEBI" id="CHEBI:24875"/>
        <note>catalytic</note>
    </ligand>
</feature>
<keyword evidence="3 6" id="KW-0223">Dioxygenase</keyword>
<comment type="cofactor">
    <cofactor evidence="5">
        <name>Fe(2+)</name>
        <dbReference type="ChEBI" id="CHEBI:29033"/>
    </cofactor>
    <text evidence="5">Binds 1 Fe(2+) ion per subunit.</text>
</comment>
<feature type="binding site" evidence="5">
    <location>
        <position position="397"/>
    </location>
    <ligand>
        <name>Fe cation</name>
        <dbReference type="ChEBI" id="CHEBI:24875"/>
        <note>catalytic</note>
    </ligand>
</feature>
<evidence type="ECO:0000256" key="2">
    <source>
        <dbReference type="ARBA" id="ARBA00022723"/>
    </source>
</evidence>
<name>A0A2G9I958_9LAMI</name>
<accession>A0A2G9I958</accession>
<gene>
    <name evidence="6" type="ORF">CDL12_00966</name>
</gene>
<keyword evidence="4 5" id="KW-0408">Iron</keyword>
<dbReference type="GO" id="GO:0010436">
    <property type="term" value="F:carotenoid dioxygenase activity"/>
    <property type="evidence" value="ECO:0007669"/>
    <property type="project" value="TreeGrafter"/>
</dbReference>
<dbReference type="AlphaFoldDB" id="A0A2G9I958"/>
<dbReference type="EC" id="1.14.99.42" evidence="6"/>
<evidence type="ECO:0000256" key="5">
    <source>
        <dbReference type="PIRSR" id="PIRSR604294-1"/>
    </source>
</evidence>
<feature type="binding site" evidence="5">
    <location>
        <position position="283"/>
    </location>
    <ligand>
        <name>Fe cation</name>
        <dbReference type="ChEBI" id="CHEBI:24875"/>
        <note>catalytic</note>
    </ligand>
</feature>
<keyword evidence="7" id="KW-1185">Reference proteome</keyword>
<dbReference type="GO" id="GO:0046872">
    <property type="term" value="F:metal ion binding"/>
    <property type="evidence" value="ECO:0007669"/>
    <property type="project" value="UniProtKB-KW"/>
</dbReference>
<proteinExistence type="inferred from homology"/>
<evidence type="ECO:0000256" key="4">
    <source>
        <dbReference type="ARBA" id="ARBA00023004"/>
    </source>
</evidence>
<dbReference type="GO" id="GO:0009570">
    <property type="term" value="C:chloroplast stroma"/>
    <property type="evidence" value="ECO:0007669"/>
    <property type="project" value="TreeGrafter"/>
</dbReference>
<dbReference type="OrthoDB" id="1069523at2759"/>
<dbReference type="PANTHER" id="PTHR10543:SF46">
    <property type="entry name" value="CAROTENOID CLEAVAGE DIOXYGENASE 4, CHLOROPLASTIC-RELATED"/>
    <property type="match status" value="1"/>
</dbReference>
<keyword evidence="2 5" id="KW-0479">Metal-binding</keyword>
<keyword evidence="6" id="KW-0560">Oxidoreductase</keyword>
<reference evidence="7" key="1">
    <citation type="journal article" date="2018" name="Gigascience">
        <title>Genome assembly of the Pink Ipe (Handroanthus impetiginosus, Bignoniaceae), a highly valued, ecologically keystone Neotropical timber forest tree.</title>
        <authorList>
            <person name="Silva-Junior O.B."/>
            <person name="Grattapaglia D."/>
            <person name="Novaes E."/>
            <person name="Collevatti R.G."/>
        </authorList>
    </citation>
    <scope>NUCLEOTIDE SEQUENCE [LARGE SCALE GENOMIC DNA]</scope>
    <source>
        <strain evidence="7">cv. UFG-1</strain>
    </source>
</reference>
<dbReference type="Pfam" id="PF03055">
    <property type="entry name" value="RPE65"/>
    <property type="match status" value="1"/>
</dbReference>
<dbReference type="EMBL" id="NKXS01000118">
    <property type="protein sequence ID" value="PIN26288.1"/>
    <property type="molecule type" value="Genomic_DNA"/>
</dbReference>
<evidence type="ECO:0000256" key="1">
    <source>
        <dbReference type="ARBA" id="ARBA00006787"/>
    </source>
</evidence>
<protein>
    <submittedName>
        <fullName evidence="6">Beta, beta-carotene 15,15'-dioxygenase</fullName>
        <ecNumber evidence="6">1.14.99.42</ecNumber>
    </submittedName>
</protein>
<evidence type="ECO:0000313" key="7">
    <source>
        <dbReference type="Proteomes" id="UP000231279"/>
    </source>
</evidence>
<dbReference type="Proteomes" id="UP000231279">
    <property type="component" value="Unassembled WGS sequence"/>
</dbReference>
<organism evidence="6 7">
    <name type="scientific">Handroanthus impetiginosus</name>
    <dbReference type="NCBI Taxonomy" id="429701"/>
    <lineage>
        <taxon>Eukaryota</taxon>
        <taxon>Viridiplantae</taxon>
        <taxon>Streptophyta</taxon>
        <taxon>Embryophyta</taxon>
        <taxon>Tracheophyta</taxon>
        <taxon>Spermatophyta</taxon>
        <taxon>Magnoliopsida</taxon>
        <taxon>eudicotyledons</taxon>
        <taxon>Gunneridae</taxon>
        <taxon>Pentapetalae</taxon>
        <taxon>asterids</taxon>
        <taxon>lamiids</taxon>
        <taxon>Lamiales</taxon>
        <taxon>Bignoniaceae</taxon>
        <taxon>Crescentiina</taxon>
        <taxon>Tabebuia alliance</taxon>
        <taxon>Handroanthus</taxon>
    </lineage>
</organism>
<dbReference type="PANTHER" id="PTHR10543">
    <property type="entry name" value="BETA-CAROTENE DIOXYGENASE"/>
    <property type="match status" value="1"/>
</dbReference>
<evidence type="ECO:0000256" key="3">
    <source>
        <dbReference type="ARBA" id="ARBA00022964"/>
    </source>
</evidence>
<dbReference type="InterPro" id="IPR004294">
    <property type="entry name" value="Carotenoid_Oase"/>
</dbReference>
<comment type="similarity">
    <text evidence="1">Belongs to the carotenoid oxygenase family.</text>
</comment>
<comment type="caution">
    <text evidence="6">The sequence shown here is derived from an EMBL/GenBank/DDBJ whole genome shotgun (WGS) entry which is preliminary data.</text>
</comment>